<dbReference type="PROSITE" id="PS50904">
    <property type="entry name" value="PRELI_MSF1"/>
    <property type="match status" value="1"/>
</dbReference>
<sequence length="193" mass="22022">MTRSFAASTLFPYPFPQVAQAIWFKYPNPYAEHVCSIDVLDHSICPRTGVVSVDRLISLNQNIPSWAKRLVGIGDSFFAFERIQFHPQRNYVEMHTVNLTHRELFQMNEEITYAPDREETRYDQAAHIQFLGLGHKPNALVSSAVTKIEDAALTRFRENAKHGRSGFMHVLKALYDCPDASLLPRINKTGNES</sequence>
<dbReference type="InterPro" id="IPR006797">
    <property type="entry name" value="PRELI/MSF1_dom"/>
</dbReference>
<dbReference type="EMBL" id="CP033152">
    <property type="protein sequence ID" value="AYO43771.1"/>
    <property type="molecule type" value="Genomic_DNA"/>
</dbReference>
<name>A0A3G2S6J1_MALR7</name>
<dbReference type="InterPro" id="IPR037365">
    <property type="entry name" value="Slowmo/Ups"/>
</dbReference>
<dbReference type="Pfam" id="PF04707">
    <property type="entry name" value="PRELI"/>
    <property type="match status" value="1"/>
</dbReference>
<protein>
    <submittedName>
        <fullName evidence="2">Protein UPS2, mitochondrial</fullName>
    </submittedName>
</protein>
<evidence type="ECO:0000259" key="1">
    <source>
        <dbReference type="PROSITE" id="PS50904"/>
    </source>
</evidence>
<feature type="domain" description="PRELI/MSF1" evidence="1">
    <location>
        <begin position="2"/>
        <end position="179"/>
    </location>
</feature>
<evidence type="ECO:0000313" key="2">
    <source>
        <dbReference type="EMBL" id="AYO43771.1"/>
    </source>
</evidence>
<keyword evidence="3" id="KW-1185">Reference proteome</keyword>
<dbReference type="Proteomes" id="UP000269793">
    <property type="component" value="Chromosome V"/>
</dbReference>
<dbReference type="VEuPathDB" id="FungiDB:DNF11_2821"/>
<proteinExistence type="predicted"/>
<dbReference type="AlphaFoldDB" id="A0A3G2S6J1"/>
<reference evidence="2 3" key="1">
    <citation type="submission" date="2018-10" db="EMBL/GenBank/DDBJ databases">
        <title>Complete genome sequence of Malassezia restricta CBS 7877.</title>
        <authorList>
            <person name="Morand S.C."/>
            <person name="Bertignac M."/>
            <person name="Iltis A."/>
            <person name="Kolder I."/>
            <person name="Pirovano W."/>
            <person name="Jourdain R."/>
            <person name="Clavaud C."/>
        </authorList>
    </citation>
    <scope>NUCLEOTIDE SEQUENCE [LARGE SCALE GENOMIC DNA]</scope>
    <source>
        <strain evidence="2 3">CBS 7877</strain>
    </source>
</reference>
<evidence type="ECO:0000313" key="3">
    <source>
        <dbReference type="Proteomes" id="UP000269793"/>
    </source>
</evidence>
<accession>A0A3G2S6J1</accession>
<gene>
    <name evidence="2" type="primary">UPS2</name>
    <name evidence="2" type="ORF">DNF11_2821</name>
</gene>
<dbReference type="PANTHER" id="PTHR11158">
    <property type="entry name" value="MSF1/PX19 RELATED"/>
    <property type="match status" value="1"/>
</dbReference>
<dbReference type="OrthoDB" id="407630at2759"/>
<dbReference type="GO" id="GO:0005758">
    <property type="term" value="C:mitochondrial intermembrane space"/>
    <property type="evidence" value="ECO:0007669"/>
    <property type="project" value="InterPro"/>
</dbReference>
<organism evidence="2 3">
    <name type="scientific">Malassezia restricta (strain ATCC 96810 / NBRC 103918 / CBS 7877)</name>
    <name type="common">Seborrheic dermatitis infection agent</name>
    <dbReference type="NCBI Taxonomy" id="425264"/>
    <lineage>
        <taxon>Eukaryota</taxon>
        <taxon>Fungi</taxon>
        <taxon>Dikarya</taxon>
        <taxon>Basidiomycota</taxon>
        <taxon>Ustilaginomycotina</taxon>
        <taxon>Malasseziomycetes</taxon>
        <taxon>Malasseziales</taxon>
        <taxon>Malasseziaceae</taxon>
        <taxon>Malassezia</taxon>
    </lineage>
</organism>
<dbReference type="STRING" id="425264.A0A3G2S6J1"/>